<dbReference type="STRING" id="227084.SAMN05421855_102519"/>
<organism evidence="6 7">
    <name type="scientific">Ulvibacter litoralis</name>
    <dbReference type="NCBI Taxonomy" id="227084"/>
    <lineage>
        <taxon>Bacteria</taxon>
        <taxon>Pseudomonadati</taxon>
        <taxon>Bacteroidota</taxon>
        <taxon>Flavobacteriia</taxon>
        <taxon>Flavobacteriales</taxon>
        <taxon>Flavobacteriaceae</taxon>
        <taxon>Ulvibacter</taxon>
    </lineage>
</organism>
<dbReference type="PANTHER" id="PTHR43774">
    <property type="entry name" value="PEPTIDE METHIONINE SULFOXIDE REDUCTASE"/>
    <property type="match status" value="1"/>
</dbReference>
<evidence type="ECO:0000313" key="7">
    <source>
        <dbReference type="Proteomes" id="UP000199321"/>
    </source>
</evidence>
<dbReference type="NCBIfam" id="TIGR00401">
    <property type="entry name" value="msrA"/>
    <property type="match status" value="1"/>
</dbReference>
<dbReference type="SUPFAM" id="SSF55068">
    <property type="entry name" value="Peptide methionine sulfoxide reductase"/>
    <property type="match status" value="1"/>
</dbReference>
<dbReference type="InterPro" id="IPR036509">
    <property type="entry name" value="Met_Sox_Rdtase_MsrA_sf"/>
</dbReference>
<comment type="catalytic activity">
    <reaction evidence="3 4">
        <text>[thioredoxin]-disulfide + L-methionine + H2O = L-methionine (S)-S-oxide + [thioredoxin]-dithiol</text>
        <dbReference type="Rhea" id="RHEA:19993"/>
        <dbReference type="Rhea" id="RHEA-COMP:10698"/>
        <dbReference type="Rhea" id="RHEA-COMP:10700"/>
        <dbReference type="ChEBI" id="CHEBI:15377"/>
        <dbReference type="ChEBI" id="CHEBI:29950"/>
        <dbReference type="ChEBI" id="CHEBI:50058"/>
        <dbReference type="ChEBI" id="CHEBI:57844"/>
        <dbReference type="ChEBI" id="CHEBI:58772"/>
        <dbReference type="EC" id="1.8.4.11"/>
    </reaction>
</comment>
<dbReference type="GO" id="GO:0033744">
    <property type="term" value="F:L-methionine:thioredoxin-disulfide S-oxidoreductase activity"/>
    <property type="evidence" value="ECO:0007669"/>
    <property type="project" value="RHEA"/>
</dbReference>
<dbReference type="Pfam" id="PF01625">
    <property type="entry name" value="PMSR"/>
    <property type="match status" value="1"/>
</dbReference>
<keyword evidence="7" id="KW-1185">Reference proteome</keyword>
<proteinExistence type="inferred from homology"/>
<protein>
    <recommendedName>
        <fullName evidence="4">Peptide methionine sulfoxide reductase MsrA</fullName>
        <shortName evidence="4">Protein-methionine-S-oxide reductase</shortName>
        <ecNumber evidence="4">1.8.4.11</ecNumber>
    </recommendedName>
    <alternativeName>
        <fullName evidence="4">Peptide-methionine (S)-S-oxide reductase</fullName>
        <shortName evidence="4">Peptide Met(O) reductase</shortName>
    </alternativeName>
</protein>
<evidence type="ECO:0000313" key="6">
    <source>
        <dbReference type="EMBL" id="SDE74450.1"/>
    </source>
</evidence>
<evidence type="ECO:0000256" key="3">
    <source>
        <dbReference type="ARBA" id="ARBA00048782"/>
    </source>
</evidence>
<comment type="similarity">
    <text evidence="4">Belongs to the MsrA Met sulfoxide reductase family.</text>
</comment>
<dbReference type="Gene3D" id="3.30.1060.10">
    <property type="entry name" value="Peptide methionine sulphoxide reductase MsrA"/>
    <property type="match status" value="1"/>
</dbReference>
<dbReference type="EC" id="1.8.4.11" evidence="4"/>
<dbReference type="InterPro" id="IPR002569">
    <property type="entry name" value="Met_Sox_Rdtase_MsrA_dom"/>
</dbReference>
<evidence type="ECO:0000259" key="5">
    <source>
        <dbReference type="Pfam" id="PF01625"/>
    </source>
</evidence>
<feature type="domain" description="Peptide methionine sulphoxide reductase MsrA" evidence="5">
    <location>
        <begin position="10"/>
        <end position="159"/>
    </location>
</feature>
<dbReference type="GO" id="GO:0008113">
    <property type="term" value="F:peptide-methionine (S)-S-oxide reductase activity"/>
    <property type="evidence" value="ECO:0007669"/>
    <property type="project" value="UniProtKB-UniRule"/>
</dbReference>
<sequence length="184" mass="20371">METKKTELLTVGAGCFWCIDAIFSQVNGVEKIVSGYAGGTVPGRPTYREVCSGLTGHAEVVQVTFDASVISFEDLLIIFMTSHDPTTLNRQGADRGTQYRSVIFYHSEAQKQSAEAVVKEMAPYYEDPIITEISALPVFYEAEQEHQDFYANNTTQGYCTVVISPKLARLRNMHGDKLKESAVS</sequence>
<comment type="catalytic activity">
    <reaction evidence="2 4">
        <text>L-methionyl-[protein] + [thioredoxin]-disulfide + H2O = L-methionyl-(S)-S-oxide-[protein] + [thioredoxin]-dithiol</text>
        <dbReference type="Rhea" id="RHEA:14217"/>
        <dbReference type="Rhea" id="RHEA-COMP:10698"/>
        <dbReference type="Rhea" id="RHEA-COMP:10700"/>
        <dbReference type="Rhea" id="RHEA-COMP:12313"/>
        <dbReference type="Rhea" id="RHEA-COMP:12315"/>
        <dbReference type="ChEBI" id="CHEBI:15377"/>
        <dbReference type="ChEBI" id="CHEBI:16044"/>
        <dbReference type="ChEBI" id="CHEBI:29950"/>
        <dbReference type="ChEBI" id="CHEBI:44120"/>
        <dbReference type="ChEBI" id="CHEBI:50058"/>
        <dbReference type="EC" id="1.8.4.11"/>
    </reaction>
</comment>
<dbReference type="RefSeq" id="WP_093143140.1">
    <property type="nucleotide sequence ID" value="NZ_BMWO01000002.1"/>
</dbReference>
<accession>A0A1G7FEY3</accession>
<reference evidence="6 7" key="1">
    <citation type="submission" date="2016-10" db="EMBL/GenBank/DDBJ databases">
        <authorList>
            <person name="de Groot N.N."/>
        </authorList>
    </citation>
    <scope>NUCLEOTIDE SEQUENCE [LARGE SCALE GENOMIC DNA]</scope>
    <source>
        <strain evidence="6 7">DSM 16195</strain>
    </source>
</reference>
<evidence type="ECO:0000256" key="4">
    <source>
        <dbReference type="HAMAP-Rule" id="MF_01401"/>
    </source>
</evidence>
<name>A0A1G7FEY3_9FLAO</name>
<dbReference type="PANTHER" id="PTHR43774:SF1">
    <property type="entry name" value="PEPTIDE METHIONINE SULFOXIDE REDUCTASE MSRA 2"/>
    <property type="match status" value="1"/>
</dbReference>
<dbReference type="HAMAP" id="MF_01401">
    <property type="entry name" value="MsrA"/>
    <property type="match status" value="1"/>
</dbReference>
<dbReference type="EMBL" id="FNBA01000002">
    <property type="protein sequence ID" value="SDE74450.1"/>
    <property type="molecule type" value="Genomic_DNA"/>
</dbReference>
<evidence type="ECO:0000256" key="1">
    <source>
        <dbReference type="ARBA" id="ARBA00023002"/>
    </source>
</evidence>
<evidence type="ECO:0000256" key="2">
    <source>
        <dbReference type="ARBA" id="ARBA00047806"/>
    </source>
</evidence>
<dbReference type="Proteomes" id="UP000199321">
    <property type="component" value="Unassembled WGS sequence"/>
</dbReference>
<feature type="active site" evidence="4">
    <location>
        <position position="15"/>
    </location>
</feature>
<dbReference type="AlphaFoldDB" id="A0A1G7FEY3"/>
<dbReference type="OrthoDB" id="4174719at2"/>
<keyword evidence="1 4" id="KW-0560">Oxidoreductase</keyword>
<gene>
    <name evidence="4" type="primary">msrA</name>
    <name evidence="6" type="ORF">SAMN05421855_102519</name>
</gene>
<comment type="function">
    <text evidence="4">Has an important function as a repair enzyme for proteins that have been inactivated by oxidation. Catalyzes the reversible oxidation-reduction of methionine sulfoxide in proteins to methionine.</text>
</comment>